<name>A0A1F6V5I0_9BACT</name>
<dbReference type="Proteomes" id="UP000178700">
    <property type="component" value="Unassembled WGS sequence"/>
</dbReference>
<dbReference type="InterPro" id="IPR036388">
    <property type="entry name" value="WH-like_DNA-bd_sf"/>
</dbReference>
<dbReference type="CDD" id="cd05403">
    <property type="entry name" value="NT_KNTase_like"/>
    <property type="match status" value="1"/>
</dbReference>
<dbReference type="GO" id="GO:0016779">
    <property type="term" value="F:nucleotidyltransferase activity"/>
    <property type="evidence" value="ECO:0007669"/>
    <property type="project" value="InterPro"/>
</dbReference>
<dbReference type="InterPro" id="IPR002934">
    <property type="entry name" value="Polymerase_NTP_transf_dom"/>
</dbReference>
<gene>
    <name evidence="2" type="ORF">A2642_00590</name>
</gene>
<dbReference type="AlphaFoldDB" id="A0A1F6V5I0"/>
<evidence type="ECO:0000313" key="2">
    <source>
        <dbReference type="EMBL" id="OGI65021.1"/>
    </source>
</evidence>
<dbReference type="Gene3D" id="1.10.10.10">
    <property type="entry name" value="Winged helix-like DNA-binding domain superfamily/Winged helix DNA-binding domain"/>
    <property type="match status" value="1"/>
</dbReference>
<dbReference type="PANTHER" id="PTHR43449">
    <property type="entry name" value="NUCLEOTIDYLTRANSFERASE"/>
    <property type="match status" value="1"/>
</dbReference>
<dbReference type="SUPFAM" id="SSF81301">
    <property type="entry name" value="Nucleotidyltransferase"/>
    <property type="match status" value="1"/>
</dbReference>
<comment type="caution">
    <text evidence="2">The sequence shown here is derived from an EMBL/GenBank/DDBJ whole genome shotgun (WGS) entry which is preliminary data.</text>
</comment>
<dbReference type="EMBL" id="MFTJ01000032">
    <property type="protein sequence ID" value="OGI65021.1"/>
    <property type="molecule type" value="Genomic_DNA"/>
</dbReference>
<organism evidence="2 3">
    <name type="scientific">Candidatus Nomurabacteria bacterium RIFCSPHIGHO2_01_FULL_39_10</name>
    <dbReference type="NCBI Taxonomy" id="1801733"/>
    <lineage>
        <taxon>Bacteria</taxon>
        <taxon>Candidatus Nomuraibacteriota</taxon>
    </lineage>
</organism>
<evidence type="ECO:0000259" key="1">
    <source>
        <dbReference type="Pfam" id="PF01909"/>
    </source>
</evidence>
<reference evidence="2 3" key="1">
    <citation type="journal article" date="2016" name="Nat. Commun.">
        <title>Thousands of microbial genomes shed light on interconnected biogeochemical processes in an aquifer system.</title>
        <authorList>
            <person name="Anantharaman K."/>
            <person name="Brown C.T."/>
            <person name="Hug L.A."/>
            <person name="Sharon I."/>
            <person name="Castelle C.J."/>
            <person name="Probst A.J."/>
            <person name="Thomas B.C."/>
            <person name="Singh A."/>
            <person name="Wilkins M.J."/>
            <person name="Karaoz U."/>
            <person name="Brodie E.L."/>
            <person name="Williams K.H."/>
            <person name="Hubbard S.S."/>
            <person name="Banfield J.F."/>
        </authorList>
    </citation>
    <scope>NUCLEOTIDE SEQUENCE [LARGE SCALE GENOMIC DNA]</scope>
</reference>
<dbReference type="Pfam" id="PF01909">
    <property type="entry name" value="NTP_transf_2"/>
    <property type="match status" value="1"/>
</dbReference>
<dbReference type="InterPro" id="IPR043519">
    <property type="entry name" value="NT_sf"/>
</dbReference>
<feature type="domain" description="Polymerase nucleotidyl transferase" evidence="1">
    <location>
        <begin position="92"/>
        <end position="161"/>
    </location>
</feature>
<dbReference type="InterPro" id="IPR036390">
    <property type="entry name" value="WH_DNA-bd_sf"/>
</dbReference>
<dbReference type="PANTHER" id="PTHR43449:SF3">
    <property type="entry name" value="POLYMERASE NUCLEOTIDYL TRANSFERASE DOMAIN-CONTAINING PROTEIN"/>
    <property type="match status" value="1"/>
</dbReference>
<dbReference type="Gene3D" id="3.30.460.10">
    <property type="entry name" value="Beta Polymerase, domain 2"/>
    <property type="match status" value="1"/>
</dbReference>
<evidence type="ECO:0000313" key="3">
    <source>
        <dbReference type="Proteomes" id="UP000178700"/>
    </source>
</evidence>
<accession>A0A1F6V5I0</accession>
<sequence length="180" mass="21110">MVQLHKLLGNKKNLHLLTFFLDNPSQEFTYTETQKQTKLSKATLTKWLSFLTKEDLLTLKLIGRNKLYQLQKDSTIVKQLKILISLQKLTFLREIATKHQVEIYLYGSTARGEDNEKSDIDILIIGAITREKIFSLIEKQTKTLKRPIQFQIFTSIEWTKCATADRAFYERVEKDKIKLQ</sequence>
<dbReference type="SUPFAM" id="SSF46785">
    <property type="entry name" value="Winged helix' DNA-binding domain"/>
    <property type="match status" value="1"/>
</dbReference>
<protein>
    <recommendedName>
        <fullName evidence="1">Polymerase nucleotidyl transferase domain-containing protein</fullName>
    </recommendedName>
</protein>
<proteinExistence type="predicted"/>